<dbReference type="Proteomes" id="UP000771736">
    <property type="component" value="Unassembled WGS sequence"/>
</dbReference>
<dbReference type="PROSITE" id="PS50835">
    <property type="entry name" value="IG_LIKE"/>
    <property type="match status" value="1"/>
</dbReference>
<dbReference type="Pfam" id="PF14717">
    <property type="entry name" value="DUF4465"/>
    <property type="match status" value="1"/>
</dbReference>
<dbReference type="Gene3D" id="2.160.20.10">
    <property type="entry name" value="Single-stranded right-handed beta-helix, Pectin lyase-like"/>
    <property type="match status" value="1"/>
</dbReference>
<dbReference type="InterPro" id="IPR026444">
    <property type="entry name" value="Secre_tail"/>
</dbReference>
<dbReference type="Gene3D" id="2.60.120.290">
    <property type="entry name" value="Spermadhesin, CUB domain"/>
    <property type="match status" value="1"/>
</dbReference>
<accession>A0A930N001</accession>
<name>A0A930N001_9BACT</name>
<feature type="chain" id="PRO_5038093880" evidence="2">
    <location>
        <begin position="24"/>
        <end position="1892"/>
    </location>
</feature>
<dbReference type="SMART" id="SM00710">
    <property type="entry name" value="PbH1"/>
    <property type="match status" value="6"/>
</dbReference>
<dbReference type="InterPro" id="IPR035914">
    <property type="entry name" value="Sperma_CUB_dom_sf"/>
</dbReference>
<gene>
    <name evidence="4" type="ORF">HXN26_07550</name>
</gene>
<organism evidence="4 5">
    <name type="scientific">Prevotella aurantiaca</name>
    <dbReference type="NCBI Taxonomy" id="596085"/>
    <lineage>
        <taxon>Bacteria</taxon>
        <taxon>Pseudomonadati</taxon>
        <taxon>Bacteroidota</taxon>
        <taxon>Bacteroidia</taxon>
        <taxon>Bacteroidales</taxon>
        <taxon>Prevotellaceae</taxon>
        <taxon>Prevotella</taxon>
    </lineage>
</organism>
<dbReference type="InterPro" id="IPR007110">
    <property type="entry name" value="Ig-like_dom"/>
</dbReference>
<protein>
    <submittedName>
        <fullName evidence="4">DUF4465 domain-containing protein</fullName>
    </submittedName>
</protein>
<proteinExistence type="predicted"/>
<feature type="domain" description="Ig-like" evidence="3">
    <location>
        <begin position="1432"/>
        <end position="1512"/>
    </location>
</feature>
<reference evidence="4" key="1">
    <citation type="submission" date="2020-04" db="EMBL/GenBank/DDBJ databases">
        <title>Deep metagenomics examines the oral microbiome during advanced dental caries in children, revealing novel taxa and co-occurrences with host molecules.</title>
        <authorList>
            <person name="Baker J.L."/>
            <person name="Morton J.T."/>
            <person name="Dinis M."/>
            <person name="Alvarez R."/>
            <person name="Tran N.C."/>
            <person name="Knight R."/>
            <person name="Edlund A."/>
        </authorList>
    </citation>
    <scope>NUCLEOTIDE SEQUENCE</scope>
    <source>
        <strain evidence="4">JCVI_44_bin.5</strain>
    </source>
</reference>
<dbReference type="Gene3D" id="2.60.40.1290">
    <property type="match status" value="3"/>
</dbReference>
<dbReference type="InterPro" id="IPR012334">
    <property type="entry name" value="Pectin_lyas_fold"/>
</dbReference>
<dbReference type="Gene3D" id="2.60.120.1350">
    <property type="entry name" value="Protein of unknown function DUF4465"/>
    <property type="match status" value="1"/>
</dbReference>
<evidence type="ECO:0000259" key="3">
    <source>
        <dbReference type="PROSITE" id="PS50835"/>
    </source>
</evidence>
<dbReference type="NCBIfam" id="TIGR04183">
    <property type="entry name" value="Por_Secre_tail"/>
    <property type="match status" value="1"/>
</dbReference>
<dbReference type="RefSeq" id="WP_273160265.1">
    <property type="nucleotide sequence ID" value="NZ_JABZSJ010000039.1"/>
</dbReference>
<evidence type="ECO:0000313" key="4">
    <source>
        <dbReference type="EMBL" id="MBF1384686.1"/>
    </source>
</evidence>
<feature type="region of interest" description="Disordered" evidence="1">
    <location>
        <begin position="44"/>
        <end position="63"/>
    </location>
</feature>
<dbReference type="EMBL" id="JABZSJ010000039">
    <property type="protein sequence ID" value="MBF1384686.1"/>
    <property type="molecule type" value="Genomic_DNA"/>
</dbReference>
<dbReference type="InterPro" id="IPR006626">
    <property type="entry name" value="PbH1"/>
</dbReference>
<dbReference type="InterPro" id="IPR011050">
    <property type="entry name" value="Pectin_lyase_fold/virulence"/>
</dbReference>
<dbReference type="InterPro" id="IPR027828">
    <property type="entry name" value="DUF4465"/>
</dbReference>
<keyword evidence="2" id="KW-0732">Signal</keyword>
<sequence length="1892" mass="205487">MNTKLLLVSLSMALSAISMPVMAQGTPTEVKISDTKQTITVGDNSINFYDEGGPTGPATPREGEAKRVSEITFVPENPAKKVMVNFTKMDIFLSSLGEQNSQFVKVYSGKEAKKENLLKSFTKNETGLVRSTADDGALTIVFENDFRGSRDGWEAVVSQFTPQQMVVSGFDVKQFTKGTVCADDKGQQILSFNIKATETLNPLTTASFKFKTNGTHAEIAHATLYSTSMSDAFSTTKKIGEVDVNGDEFEIATETVTLFEGDNWFWLTYDISEMAEEGKKVDAVLVSATLSDGAHEVANGNPIGDRTIKNVVEFVQGNNTKKVNNKLTFKTKNANEYTTRYEASTEERTMTFLPANAGKKIMIDFSKFDIMYSKRKDVGVRAKFAVYSGSDKNGKLLWKLDNADASKVGPKKILRSEAEDGALTIAFNPETYASSYTGDGFVAEVSEFVSTPLSFKESVVNQVSKDVASVGTADIDIISFNVKAEGDQGELKLNGITLDLKESKNAINKISILSTGDSEEVGSTAKTVATVTEFGANNTLDITFAEPLSLVEGNNWLRVRYDSKNDAAAESKLDAAITALNFGATSQNITNGNPEGECVLKNIVILQSGVNAKKVIANGGSLMFYDDGGAEGNESKNFDGTITFEPASPGYGIKLVAKEWYVAGRNKMSIYYGGEKKDKADMEYGRSPELKELITKSADGKITVNYKTTTYAGKGFAIEVSSVRLSELAVTSVKTESIVAEKNMKGATDLAMMRVDVETVGDYGTVEVKNFAVTATDGAIVKNVKVYATGQEKEFSPVNLFGQTTTSPYEVTGSYVMNDRGTYHFWITYDLSTTANVGDKASASLASITTNIKTETPAAAVTATTTIQKGISGTFEVGADKEHKTIQSAINALKTGIDGPVTISIQPGDYKENVFVPAIDGMSENNTLLITSSTGNYSDVKIHNNDFNLGYSEDKMANEHGVFTFDGATYTTLRGVDVTIDGSVKYPSVVHVRNQSRNVTVENCYIHARMTTDYQNKIVLVNMYSRNEANKNNDNFTLKGSILEGGQQGLKLGGTSVVALPKQFGGKVLNNTFKNNGNFAIYAMNEDNVEIIGNTIINTESDYKNFKAIDVTSNGLVKIEQNKISLKTKNYSGGINIRTIIADAATPATIVNNSIINESNSNDSYGIIVDNKETSNVNFAHNTLVFRGAAKMGKLIQLPADANNIVITQNILQNEAEGYVYSLVGKNSPDAIKFLKNNLYTTGESFAIKSGTKYATFDDWKDVSKEADSYNEKVEFLDADVLEPKTVGHLVNTVLLNYATKDINNKERNANHPTMGAYEFSTEVVIPKSVVGYPEIANITDNSVDVKVKADENGKVYILIKKQSEAAPTVDEVVRDGKSVSVSKDTEVIETINNLTKDETYVAYIVYEGTRGGQSSVESTQPFTVTKPAPIPEPVVTATNITINAGEPANLTATVTSGTEPYTITWYNGKRQKVETNVVPTECDQYTVEVVDKNGKTASAVCDVIVKGESVTATLENLFLENESHWTGAKGTGYFLSGSYKFHNGANLEYNYFYDCMYSNETATSYSGLQDMWRGSVGKGYDNSENYGVVYPSPGKIDVLNKDNGDIIRGFYVTNTAWAYNAIKNGDGMSDVAGGFQKGDYFKLIIKGVKADGEESQVEYYLADYRSENEADHYALNSWQWVDLKALGEVKSVSFKMEGTKKNKWGLTTPTYFAFDNFNGVRNEKEGTTISAKNNQTIDISSNFTPDGSNATVKYSIAEILPNTVKAEVSINEATGELTIKGKDNEEFTVVVGMTQAGKTEYVRIPVKVATGISTFAEDSNDATISVQNGEIVVNGKANDYTVEVYSTSGMLVGKATATANNAVRIPSTSKGLYVVKVVMGNQKITKSVLVK</sequence>
<feature type="signal peptide" evidence="2">
    <location>
        <begin position="1"/>
        <end position="23"/>
    </location>
</feature>
<evidence type="ECO:0000313" key="5">
    <source>
        <dbReference type="Proteomes" id="UP000771736"/>
    </source>
</evidence>
<evidence type="ECO:0000256" key="1">
    <source>
        <dbReference type="SAM" id="MobiDB-lite"/>
    </source>
</evidence>
<evidence type="ECO:0000256" key="2">
    <source>
        <dbReference type="SAM" id="SignalP"/>
    </source>
</evidence>
<comment type="caution">
    <text evidence="4">The sequence shown here is derived from an EMBL/GenBank/DDBJ whole genome shotgun (WGS) entry which is preliminary data.</text>
</comment>
<dbReference type="SUPFAM" id="SSF51126">
    <property type="entry name" value="Pectin lyase-like"/>
    <property type="match status" value="1"/>
</dbReference>